<sequence>MTPFETCLAALRQPGPPQALFEVVDRALAETVGHKLFTLLYVAPSGKRVKRIYTNMPKEYPVGGYKEITDSPWHQRVIQGRQAWVGHDAKDIAWAFFDHELIVSLGCESAVNVPVIYAGRVLGTLNLLDAAGHYRDSDVTEIEPFAALLIGPFLDAIAADPGHGA</sequence>
<protein>
    <recommendedName>
        <fullName evidence="3">GAF domain-containing protein</fullName>
    </recommendedName>
</protein>
<dbReference type="OrthoDB" id="7066078at2"/>
<dbReference type="SUPFAM" id="SSF55781">
    <property type="entry name" value="GAF domain-like"/>
    <property type="match status" value="1"/>
</dbReference>
<dbReference type="AlphaFoldDB" id="A0A1T4KC04"/>
<keyword evidence="2" id="KW-1185">Reference proteome</keyword>
<accession>A0A1T4KC04</accession>
<evidence type="ECO:0000313" key="1">
    <source>
        <dbReference type="EMBL" id="SJZ39932.1"/>
    </source>
</evidence>
<dbReference type="EMBL" id="FUWJ01000001">
    <property type="protein sequence ID" value="SJZ39932.1"/>
    <property type="molecule type" value="Genomic_DNA"/>
</dbReference>
<evidence type="ECO:0008006" key="3">
    <source>
        <dbReference type="Google" id="ProtNLM"/>
    </source>
</evidence>
<dbReference type="RefSeq" id="WP_085932560.1">
    <property type="nucleotide sequence ID" value="NZ_FUWJ01000001.1"/>
</dbReference>
<evidence type="ECO:0000313" key="2">
    <source>
        <dbReference type="Proteomes" id="UP000190092"/>
    </source>
</evidence>
<dbReference type="InterPro" id="IPR029016">
    <property type="entry name" value="GAF-like_dom_sf"/>
</dbReference>
<organism evidence="1 2">
    <name type="scientific">Enhydrobacter aerosaccus</name>
    <dbReference type="NCBI Taxonomy" id="225324"/>
    <lineage>
        <taxon>Bacteria</taxon>
        <taxon>Pseudomonadati</taxon>
        <taxon>Pseudomonadota</taxon>
        <taxon>Alphaproteobacteria</taxon>
        <taxon>Hyphomicrobiales</taxon>
        <taxon>Enhydrobacter</taxon>
    </lineage>
</organism>
<dbReference type="STRING" id="225324.SAMN02745126_00876"/>
<name>A0A1T4KC04_9HYPH</name>
<dbReference type="Gene3D" id="3.30.450.40">
    <property type="match status" value="1"/>
</dbReference>
<reference evidence="2" key="1">
    <citation type="submission" date="2017-02" db="EMBL/GenBank/DDBJ databases">
        <authorList>
            <person name="Varghese N."/>
            <person name="Submissions S."/>
        </authorList>
    </citation>
    <scope>NUCLEOTIDE SEQUENCE [LARGE SCALE GENOMIC DNA]</scope>
    <source>
        <strain evidence="2">ATCC 27094</strain>
    </source>
</reference>
<dbReference type="Proteomes" id="UP000190092">
    <property type="component" value="Unassembled WGS sequence"/>
</dbReference>
<proteinExistence type="predicted"/>
<gene>
    <name evidence="1" type="ORF">SAMN02745126_00876</name>
</gene>